<name>A0A2S0WKL1_9ACTN</name>
<evidence type="ECO:0000313" key="3">
    <source>
        <dbReference type="Proteomes" id="UP000244384"/>
    </source>
</evidence>
<dbReference type="EMBL" id="CP026952">
    <property type="protein sequence ID" value="AWB91822.1"/>
    <property type="molecule type" value="Genomic_DNA"/>
</dbReference>
<dbReference type="Pfam" id="PF04480">
    <property type="entry name" value="DUF559"/>
    <property type="match status" value="1"/>
</dbReference>
<reference evidence="3" key="1">
    <citation type="submission" date="2018-01" db="EMBL/GenBank/DDBJ databases">
        <authorList>
            <person name="Li J."/>
        </authorList>
    </citation>
    <scope>NUCLEOTIDE SEQUENCE [LARGE SCALE GENOMIC DNA]</scope>
    <source>
        <strain evidence="3">592</strain>
    </source>
</reference>
<dbReference type="InterPro" id="IPR007569">
    <property type="entry name" value="DUF559"/>
</dbReference>
<feature type="compositionally biased region" description="Low complexity" evidence="1">
    <location>
        <begin position="1"/>
        <end position="14"/>
    </location>
</feature>
<organism evidence="2 3">
    <name type="scientific">Aeromicrobium chenweiae</name>
    <dbReference type="NCBI Taxonomy" id="2079793"/>
    <lineage>
        <taxon>Bacteria</taxon>
        <taxon>Bacillati</taxon>
        <taxon>Actinomycetota</taxon>
        <taxon>Actinomycetes</taxon>
        <taxon>Propionibacteriales</taxon>
        <taxon>Nocardioidaceae</taxon>
        <taxon>Aeromicrobium</taxon>
    </lineage>
</organism>
<dbReference type="KEGG" id="aez:C3E78_06150"/>
<protein>
    <submittedName>
        <fullName evidence="2">Uncharacterized protein</fullName>
    </submittedName>
</protein>
<dbReference type="AlphaFoldDB" id="A0A2S0WKL1"/>
<sequence length="332" mass="36856">MTSRPSNRWTSSSPSRRRRVRDDVVRQAVRTARRQDGVVSRAQLISLGVPRWRTRAEVAAGRWRAHGRQTIATHTGPLAQRSLLWSATFEGGSRSVLDGASALVAQGLDGLAIDRVRVSVPRGAKVRRSSSIDVRQTRRLRPDDVLDAPGPRRVRPEVAAVRGALWARTDREAGLIIAMVVQQGLATAQSIGQELLLVRRDKRRRLVERFVLDAMGGSQSMGELDLVRECRRRGIPVPDRQVVRRTPSGTYFLDARWARFKVVLEVDGIQHLAAPAIVRDAVRHNEIALGGDVVLRLPVLGLRVEPDAFFAQLRRALVAGGWPDPDVIPREA</sequence>
<accession>A0A5F2ESZ4</accession>
<proteinExistence type="predicted"/>
<dbReference type="Proteomes" id="UP000244384">
    <property type="component" value="Chromosome"/>
</dbReference>
<gene>
    <name evidence="2" type="ORF">C3E78_06150</name>
</gene>
<accession>A0A2S0WKL1</accession>
<evidence type="ECO:0000313" key="2">
    <source>
        <dbReference type="EMBL" id="AWB91822.1"/>
    </source>
</evidence>
<evidence type="ECO:0000256" key="1">
    <source>
        <dbReference type="SAM" id="MobiDB-lite"/>
    </source>
</evidence>
<feature type="region of interest" description="Disordered" evidence="1">
    <location>
        <begin position="1"/>
        <end position="22"/>
    </location>
</feature>
<keyword evidence="3" id="KW-1185">Reference proteome</keyword>